<dbReference type="RefSeq" id="WP_208257135.1">
    <property type="nucleotide sequence ID" value="NZ_JAGEOJ010000007.1"/>
</dbReference>
<comment type="caution">
    <text evidence="1">The sequence shown here is derived from an EMBL/GenBank/DDBJ whole genome shotgun (WGS) entry which is preliminary data.</text>
</comment>
<sequence>MPDDEEKAIEIGEALAGMRLVPLPTGWTALAAVVLVKCLDEEGRASWAFRTTDGLNDEELLGALVVRTDLLRRELLDAYEGEDDD</sequence>
<organism evidence="1 2">
    <name type="scientific">Actinomadura barringtoniae</name>
    <dbReference type="NCBI Taxonomy" id="1427535"/>
    <lineage>
        <taxon>Bacteria</taxon>
        <taxon>Bacillati</taxon>
        <taxon>Actinomycetota</taxon>
        <taxon>Actinomycetes</taxon>
        <taxon>Streptosporangiales</taxon>
        <taxon>Thermomonosporaceae</taxon>
        <taxon>Actinomadura</taxon>
    </lineage>
</organism>
<proteinExistence type="predicted"/>
<evidence type="ECO:0000313" key="1">
    <source>
        <dbReference type="EMBL" id="MBO2449274.1"/>
    </source>
</evidence>
<reference evidence="1" key="1">
    <citation type="submission" date="2021-03" db="EMBL/GenBank/DDBJ databases">
        <authorList>
            <person name="Kanchanasin P."/>
            <person name="Saeng-In P."/>
            <person name="Phongsopitanun W."/>
            <person name="Yuki M."/>
            <person name="Kudo T."/>
            <person name="Ohkuma M."/>
            <person name="Tanasupawat S."/>
        </authorList>
    </citation>
    <scope>NUCLEOTIDE SEQUENCE</scope>
    <source>
        <strain evidence="1">GKU 128</strain>
    </source>
</reference>
<accession>A0A939T5A2</accession>
<dbReference type="AlphaFoldDB" id="A0A939T5A2"/>
<name>A0A939T5A2_9ACTN</name>
<gene>
    <name evidence="1" type="ORF">J4573_19370</name>
</gene>
<keyword evidence="2" id="KW-1185">Reference proteome</keyword>
<dbReference type="Proteomes" id="UP000669179">
    <property type="component" value="Unassembled WGS sequence"/>
</dbReference>
<protein>
    <submittedName>
        <fullName evidence="1">Uncharacterized protein</fullName>
    </submittedName>
</protein>
<dbReference type="EMBL" id="JAGEOJ010000007">
    <property type="protein sequence ID" value="MBO2449274.1"/>
    <property type="molecule type" value="Genomic_DNA"/>
</dbReference>
<evidence type="ECO:0000313" key="2">
    <source>
        <dbReference type="Proteomes" id="UP000669179"/>
    </source>
</evidence>